<dbReference type="GO" id="GO:0003676">
    <property type="term" value="F:nucleic acid binding"/>
    <property type="evidence" value="ECO:0007669"/>
    <property type="project" value="InterPro"/>
</dbReference>
<accession>A0A6A4WVQ8</accession>
<keyword evidence="3" id="KW-1185">Reference proteome</keyword>
<evidence type="ECO:0000313" key="3">
    <source>
        <dbReference type="Proteomes" id="UP000440578"/>
    </source>
</evidence>
<dbReference type="InterPro" id="IPR002562">
    <property type="entry name" value="3'-5'_exonuclease_dom"/>
</dbReference>
<dbReference type="AlphaFoldDB" id="A0A6A4WVQ8"/>
<evidence type="ECO:0000313" key="2">
    <source>
        <dbReference type="EMBL" id="KAF0310093.1"/>
    </source>
</evidence>
<dbReference type="EMBL" id="VIIS01000346">
    <property type="protein sequence ID" value="KAF0310093.1"/>
    <property type="molecule type" value="Genomic_DNA"/>
</dbReference>
<gene>
    <name evidence="2" type="ORF">FJT64_018844</name>
</gene>
<dbReference type="OrthoDB" id="26838at2759"/>
<sequence length="171" mass="19892">MYLRRYRATHPLLTPPDCPGVRAAHAILQQQETGKPVYKVKSVSLVTLCRTYDAPINPQKEHIKKVYRRDQKFWARRPLTDDMIIYAAFDVMALVPKIYDVMSRSIDPALQTLFADLCEEQVTMHINQDDVKQKKKQRKVETEVSDLKEKLDKTAVGKNLVLSNREIRLLR</sequence>
<dbReference type="GO" id="GO:0008408">
    <property type="term" value="F:3'-5' exonuclease activity"/>
    <property type="evidence" value="ECO:0007669"/>
    <property type="project" value="InterPro"/>
</dbReference>
<dbReference type="Pfam" id="PF01612">
    <property type="entry name" value="DNA_pol_A_exo1"/>
    <property type="match status" value="1"/>
</dbReference>
<protein>
    <recommendedName>
        <fullName evidence="1">3'-5' exonuclease domain-containing protein</fullName>
    </recommendedName>
</protein>
<dbReference type="PANTHER" id="PTHR46814">
    <property type="entry name" value="EGALITARIAN, ISOFORM B"/>
    <property type="match status" value="1"/>
</dbReference>
<dbReference type="InterPro" id="IPR012337">
    <property type="entry name" value="RNaseH-like_sf"/>
</dbReference>
<dbReference type="Gene3D" id="3.30.420.10">
    <property type="entry name" value="Ribonuclease H-like superfamily/Ribonuclease H"/>
    <property type="match status" value="1"/>
</dbReference>
<evidence type="ECO:0000259" key="1">
    <source>
        <dbReference type="Pfam" id="PF01612"/>
    </source>
</evidence>
<dbReference type="InterPro" id="IPR036397">
    <property type="entry name" value="RNaseH_sf"/>
</dbReference>
<dbReference type="PANTHER" id="PTHR46814:SF1">
    <property type="entry name" value="EGALITARIAN, ISOFORM B"/>
    <property type="match status" value="1"/>
</dbReference>
<feature type="domain" description="3'-5' exonuclease" evidence="1">
    <location>
        <begin position="23"/>
        <end position="105"/>
    </location>
</feature>
<name>A0A6A4WVQ8_AMPAM</name>
<comment type="caution">
    <text evidence="2">The sequence shown here is derived from an EMBL/GenBank/DDBJ whole genome shotgun (WGS) entry which is preliminary data.</text>
</comment>
<dbReference type="SUPFAM" id="SSF53098">
    <property type="entry name" value="Ribonuclease H-like"/>
    <property type="match status" value="1"/>
</dbReference>
<dbReference type="Proteomes" id="UP000440578">
    <property type="component" value="Unassembled WGS sequence"/>
</dbReference>
<organism evidence="2 3">
    <name type="scientific">Amphibalanus amphitrite</name>
    <name type="common">Striped barnacle</name>
    <name type="synonym">Balanus amphitrite</name>
    <dbReference type="NCBI Taxonomy" id="1232801"/>
    <lineage>
        <taxon>Eukaryota</taxon>
        <taxon>Metazoa</taxon>
        <taxon>Ecdysozoa</taxon>
        <taxon>Arthropoda</taxon>
        <taxon>Crustacea</taxon>
        <taxon>Multicrustacea</taxon>
        <taxon>Cirripedia</taxon>
        <taxon>Thoracica</taxon>
        <taxon>Thoracicalcarea</taxon>
        <taxon>Balanomorpha</taxon>
        <taxon>Balanoidea</taxon>
        <taxon>Balanidae</taxon>
        <taxon>Amphibalaninae</taxon>
        <taxon>Amphibalanus</taxon>
    </lineage>
</organism>
<reference evidence="2 3" key="1">
    <citation type="submission" date="2019-07" db="EMBL/GenBank/DDBJ databases">
        <title>Draft genome assembly of a fouling barnacle, Amphibalanus amphitrite (Darwin, 1854): The first reference genome for Thecostraca.</title>
        <authorList>
            <person name="Kim W."/>
        </authorList>
    </citation>
    <scope>NUCLEOTIDE SEQUENCE [LARGE SCALE GENOMIC DNA]</scope>
    <source>
        <strain evidence="2">SNU_AA5</strain>
        <tissue evidence="2">Soma without cirri and trophi</tissue>
    </source>
</reference>
<proteinExistence type="predicted"/>
<dbReference type="GO" id="GO:0006139">
    <property type="term" value="P:nucleobase-containing compound metabolic process"/>
    <property type="evidence" value="ECO:0007669"/>
    <property type="project" value="InterPro"/>
</dbReference>